<sequence>MGDFNEVFWDNKKFGGSAKKWRDLAEFREAVNDCNPEDMGFKRPKFTWSNKCEDATHILERLDRGLCNKGWKNMFPNFFIKHLKFWGSDHRPMLVDFSNKQNHSINTAKRRFFFEDCWAEDNECKKLISSVWDSCDNDENLQDVLGRIVASGTKLDVWNAQKRKQQRLNINKNRKALKEANAGNFNCNWNHIRKIENKLNDALIIEENYWRQRAKANWMTKGDCNSRFFHTKASGRRVRNRMAGLLDDSGVWKDSDEELVNITSNYFSGLFSSSFPSIQDLEKVTKNVKARLLEQMVRFLEAKFIAAAKREAIRIYEDLTNGKPFKYEHCWEILITNPKWCSKELTKTNDSNKQKSINDSDSPVSFSNLGDDYMNPNNPITEGINSDGVVRPQGRKGTKEKKRRLNDENGVVDALYNLQSTLEKQIKVNEEELELKREKDKKEFELREQTMKKEIELKEKAQKMKEKDQQLKEKNQRLKEKEQNMKEKAQKRQEQYHILNQDVNKLPLALRSTFEIYQAQILKEWENDGLFGKVFTSSDDDK</sequence>
<dbReference type="Gene3D" id="3.60.10.10">
    <property type="entry name" value="Endonuclease/exonuclease/phosphatase"/>
    <property type="match status" value="1"/>
</dbReference>
<feature type="domain" description="No apical meristem-associated C-terminal" evidence="2">
    <location>
        <begin position="323"/>
        <end position="453"/>
    </location>
</feature>
<comment type="caution">
    <text evidence="3">The sequence shown here is derived from an EMBL/GenBank/DDBJ whole genome shotgun (WGS) entry which is preliminary data.</text>
</comment>
<dbReference type="SUPFAM" id="SSF56219">
    <property type="entry name" value="DNase I-like"/>
    <property type="match status" value="1"/>
</dbReference>
<proteinExistence type="predicted"/>
<evidence type="ECO:0000313" key="3">
    <source>
        <dbReference type="EMBL" id="KAK0598013.1"/>
    </source>
</evidence>
<gene>
    <name evidence="3" type="ORF">LWI29_030754</name>
</gene>
<dbReference type="Proteomes" id="UP001168877">
    <property type="component" value="Unassembled WGS sequence"/>
</dbReference>
<dbReference type="PANTHER" id="PTHR33710:SF77">
    <property type="entry name" value="DNASE I-LIKE SUPERFAMILY PROTEIN"/>
    <property type="match status" value="1"/>
</dbReference>
<feature type="compositionally biased region" description="Polar residues" evidence="1">
    <location>
        <begin position="375"/>
        <end position="384"/>
    </location>
</feature>
<organism evidence="3 4">
    <name type="scientific">Acer saccharum</name>
    <name type="common">Sugar maple</name>
    <dbReference type="NCBI Taxonomy" id="4024"/>
    <lineage>
        <taxon>Eukaryota</taxon>
        <taxon>Viridiplantae</taxon>
        <taxon>Streptophyta</taxon>
        <taxon>Embryophyta</taxon>
        <taxon>Tracheophyta</taxon>
        <taxon>Spermatophyta</taxon>
        <taxon>Magnoliopsida</taxon>
        <taxon>eudicotyledons</taxon>
        <taxon>Gunneridae</taxon>
        <taxon>Pentapetalae</taxon>
        <taxon>rosids</taxon>
        <taxon>malvids</taxon>
        <taxon>Sapindales</taxon>
        <taxon>Sapindaceae</taxon>
        <taxon>Hippocastanoideae</taxon>
        <taxon>Acereae</taxon>
        <taxon>Acer</taxon>
    </lineage>
</organism>
<reference evidence="3" key="1">
    <citation type="journal article" date="2022" name="Plant J.">
        <title>Strategies of tolerance reflected in two North American maple genomes.</title>
        <authorList>
            <person name="McEvoy S.L."/>
            <person name="Sezen U.U."/>
            <person name="Trouern-Trend A."/>
            <person name="McMahon S.M."/>
            <person name="Schaberg P.G."/>
            <person name="Yang J."/>
            <person name="Wegrzyn J.L."/>
            <person name="Swenson N.G."/>
        </authorList>
    </citation>
    <scope>NUCLEOTIDE SEQUENCE</scope>
    <source>
        <strain evidence="3">NS2018</strain>
    </source>
</reference>
<feature type="compositionally biased region" description="Basic residues" evidence="1">
    <location>
        <begin position="393"/>
        <end position="404"/>
    </location>
</feature>
<dbReference type="EMBL" id="JAUESC010000004">
    <property type="protein sequence ID" value="KAK0598013.1"/>
    <property type="molecule type" value="Genomic_DNA"/>
</dbReference>
<dbReference type="PANTHER" id="PTHR33710">
    <property type="entry name" value="BNAC02G09200D PROTEIN"/>
    <property type="match status" value="1"/>
</dbReference>
<dbReference type="AlphaFoldDB" id="A0AA39SVK8"/>
<dbReference type="InterPro" id="IPR029466">
    <property type="entry name" value="NAM-associated_C"/>
</dbReference>
<feature type="region of interest" description="Disordered" evidence="1">
    <location>
        <begin position="463"/>
        <end position="493"/>
    </location>
</feature>
<feature type="compositionally biased region" description="Basic and acidic residues" evidence="1">
    <location>
        <begin position="348"/>
        <end position="358"/>
    </location>
</feature>
<evidence type="ECO:0000256" key="1">
    <source>
        <dbReference type="SAM" id="MobiDB-lite"/>
    </source>
</evidence>
<protein>
    <recommendedName>
        <fullName evidence="2">No apical meristem-associated C-terminal domain-containing protein</fullName>
    </recommendedName>
</protein>
<accession>A0AA39SVK8</accession>
<feature type="region of interest" description="Disordered" evidence="1">
    <location>
        <begin position="348"/>
        <end position="406"/>
    </location>
</feature>
<evidence type="ECO:0000259" key="2">
    <source>
        <dbReference type="Pfam" id="PF14303"/>
    </source>
</evidence>
<name>A0AA39SVK8_ACESA</name>
<dbReference type="InterPro" id="IPR036691">
    <property type="entry name" value="Endo/exonu/phosph_ase_sf"/>
</dbReference>
<evidence type="ECO:0000313" key="4">
    <source>
        <dbReference type="Proteomes" id="UP001168877"/>
    </source>
</evidence>
<keyword evidence="4" id="KW-1185">Reference proteome</keyword>
<reference evidence="3" key="2">
    <citation type="submission" date="2023-06" db="EMBL/GenBank/DDBJ databases">
        <authorList>
            <person name="Swenson N.G."/>
            <person name="Wegrzyn J.L."/>
            <person name="Mcevoy S.L."/>
        </authorList>
    </citation>
    <scope>NUCLEOTIDE SEQUENCE</scope>
    <source>
        <strain evidence="3">NS2018</strain>
        <tissue evidence="3">Leaf</tissue>
    </source>
</reference>
<dbReference type="Pfam" id="PF14303">
    <property type="entry name" value="NAM-associated"/>
    <property type="match status" value="1"/>
</dbReference>
<feature type="compositionally biased region" description="Polar residues" evidence="1">
    <location>
        <begin position="359"/>
        <end position="368"/>
    </location>
</feature>